<feature type="transmembrane region" description="Helical" evidence="1">
    <location>
        <begin position="12"/>
        <end position="32"/>
    </location>
</feature>
<proteinExistence type="predicted"/>
<name>X1HUK0_9ZZZZ</name>
<evidence type="ECO:0000313" key="2">
    <source>
        <dbReference type="EMBL" id="GAH73856.1"/>
    </source>
</evidence>
<organism evidence="2">
    <name type="scientific">marine sediment metagenome</name>
    <dbReference type="NCBI Taxonomy" id="412755"/>
    <lineage>
        <taxon>unclassified sequences</taxon>
        <taxon>metagenomes</taxon>
        <taxon>ecological metagenomes</taxon>
    </lineage>
</organism>
<feature type="non-terminal residue" evidence="2">
    <location>
        <position position="55"/>
    </location>
</feature>
<dbReference type="EMBL" id="BARU01030038">
    <property type="protein sequence ID" value="GAH73856.1"/>
    <property type="molecule type" value="Genomic_DNA"/>
</dbReference>
<comment type="caution">
    <text evidence="2">The sequence shown here is derived from an EMBL/GenBank/DDBJ whole genome shotgun (WGS) entry which is preliminary data.</text>
</comment>
<protein>
    <submittedName>
        <fullName evidence="2">Uncharacterized protein</fullName>
    </submittedName>
</protein>
<keyword evidence="1" id="KW-0472">Membrane</keyword>
<sequence length="55" mass="6239">MRVFREFRLIRIVIWVVASILVLSLIGCPSFKDKDFSDDDDQSHAVALAKADDDT</sequence>
<keyword evidence="1" id="KW-0812">Transmembrane</keyword>
<accession>X1HUK0</accession>
<evidence type="ECO:0000256" key="1">
    <source>
        <dbReference type="SAM" id="Phobius"/>
    </source>
</evidence>
<gene>
    <name evidence="2" type="ORF">S03H2_47719</name>
</gene>
<keyword evidence="1" id="KW-1133">Transmembrane helix</keyword>
<dbReference type="PROSITE" id="PS51257">
    <property type="entry name" value="PROKAR_LIPOPROTEIN"/>
    <property type="match status" value="1"/>
</dbReference>
<reference evidence="2" key="1">
    <citation type="journal article" date="2014" name="Front. Microbiol.">
        <title>High frequency of phylogenetically diverse reductive dehalogenase-homologous genes in deep subseafloor sedimentary metagenomes.</title>
        <authorList>
            <person name="Kawai M."/>
            <person name="Futagami T."/>
            <person name="Toyoda A."/>
            <person name="Takaki Y."/>
            <person name="Nishi S."/>
            <person name="Hori S."/>
            <person name="Arai W."/>
            <person name="Tsubouchi T."/>
            <person name="Morono Y."/>
            <person name="Uchiyama I."/>
            <person name="Ito T."/>
            <person name="Fujiyama A."/>
            <person name="Inagaki F."/>
            <person name="Takami H."/>
        </authorList>
    </citation>
    <scope>NUCLEOTIDE SEQUENCE</scope>
    <source>
        <strain evidence="2">Expedition CK06-06</strain>
    </source>
</reference>
<dbReference type="AlphaFoldDB" id="X1HUK0"/>